<comment type="similarity">
    <text evidence="9">Belongs to the SecE/SEC61-gamma family.</text>
</comment>
<dbReference type="GO" id="GO:0008320">
    <property type="term" value="F:protein transmembrane transporter activity"/>
    <property type="evidence" value="ECO:0007669"/>
    <property type="project" value="UniProtKB-UniRule"/>
</dbReference>
<dbReference type="NCBIfam" id="TIGR00964">
    <property type="entry name" value="secE_bact"/>
    <property type="match status" value="1"/>
</dbReference>
<dbReference type="AlphaFoldDB" id="A0A1H7Q485"/>
<evidence type="ECO:0000256" key="1">
    <source>
        <dbReference type="ARBA" id="ARBA00004370"/>
    </source>
</evidence>
<keyword evidence="6 9" id="KW-1133">Transmembrane helix</keyword>
<keyword evidence="2 9" id="KW-0813">Transport</keyword>
<accession>A0A1H7Q485</accession>
<comment type="subunit">
    <text evidence="9">Component of the Sec protein translocase complex. Heterotrimer consisting of SecY, SecE and SecG subunits. The heterotrimers can form oligomers, although 1 heterotrimer is thought to be able to translocate proteins. Interacts with the ribosome. Interacts with SecDF, and other proteins may be involved. Interacts with SecA.</text>
</comment>
<dbReference type="InterPro" id="IPR001901">
    <property type="entry name" value="Translocase_SecE/Sec61-g"/>
</dbReference>
<dbReference type="Proteomes" id="UP000199214">
    <property type="component" value="Unassembled WGS sequence"/>
</dbReference>
<sequence>MPGDIEGSTRVAKTTLIEFINQVRAETAKVVWPTGRETVMTGVMVVIMTTILALFFLGVDSVFNAIVKALLSLAK</sequence>
<keyword evidence="3 9" id="KW-1003">Cell membrane</keyword>
<evidence type="ECO:0000313" key="11">
    <source>
        <dbReference type="Proteomes" id="UP000199214"/>
    </source>
</evidence>
<comment type="function">
    <text evidence="9">Essential subunit of the Sec protein translocation channel SecYEG. Clamps together the 2 halves of SecY. May contact the channel plug during translocation.</text>
</comment>
<evidence type="ECO:0000256" key="2">
    <source>
        <dbReference type="ARBA" id="ARBA00022448"/>
    </source>
</evidence>
<evidence type="ECO:0000256" key="6">
    <source>
        <dbReference type="ARBA" id="ARBA00022989"/>
    </source>
</evidence>
<evidence type="ECO:0000256" key="3">
    <source>
        <dbReference type="ARBA" id="ARBA00022475"/>
    </source>
</evidence>
<evidence type="ECO:0000256" key="5">
    <source>
        <dbReference type="ARBA" id="ARBA00022927"/>
    </source>
</evidence>
<dbReference type="InterPro" id="IPR038379">
    <property type="entry name" value="SecE_sf"/>
</dbReference>
<dbReference type="PRINTS" id="PR01650">
    <property type="entry name" value="SECETRNLCASE"/>
</dbReference>
<feature type="transmembrane region" description="Helical" evidence="9">
    <location>
        <begin position="42"/>
        <end position="67"/>
    </location>
</feature>
<dbReference type="GO" id="GO:0009306">
    <property type="term" value="P:protein secretion"/>
    <property type="evidence" value="ECO:0007669"/>
    <property type="project" value="UniProtKB-UniRule"/>
</dbReference>
<dbReference type="STRING" id="1855283.SAMN05216382_2019"/>
<protein>
    <recommendedName>
        <fullName evidence="9">Protein translocase subunit SecE</fullName>
    </recommendedName>
</protein>
<dbReference type="PROSITE" id="PS01067">
    <property type="entry name" value="SECE_SEC61G"/>
    <property type="match status" value="1"/>
</dbReference>
<name>A0A1H7Q485_9SPHN</name>
<keyword evidence="4 9" id="KW-0812">Transmembrane</keyword>
<dbReference type="PANTHER" id="PTHR33910:SF1">
    <property type="entry name" value="PROTEIN TRANSLOCASE SUBUNIT SECE"/>
    <property type="match status" value="1"/>
</dbReference>
<evidence type="ECO:0000256" key="7">
    <source>
        <dbReference type="ARBA" id="ARBA00023010"/>
    </source>
</evidence>
<evidence type="ECO:0000313" key="10">
    <source>
        <dbReference type="EMBL" id="SEL42484.1"/>
    </source>
</evidence>
<dbReference type="EMBL" id="FNZZ01000003">
    <property type="protein sequence ID" value="SEL42484.1"/>
    <property type="molecule type" value="Genomic_DNA"/>
</dbReference>
<dbReference type="HAMAP" id="MF_00422">
    <property type="entry name" value="SecE"/>
    <property type="match status" value="1"/>
</dbReference>
<evidence type="ECO:0000256" key="8">
    <source>
        <dbReference type="ARBA" id="ARBA00023136"/>
    </source>
</evidence>
<reference evidence="11" key="1">
    <citation type="submission" date="2016-10" db="EMBL/GenBank/DDBJ databases">
        <authorList>
            <person name="Varghese N."/>
            <person name="Submissions S."/>
        </authorList>
    </citation>
    <scope>NUCLEOTIDE SEQUENCE [LARGE SCALE GENOMIC DNA]</scope>
    <source>
        <strain evidence="11">JS21-1</strain>
    </source>
</reference>
<comment type="subcellular location">
    <subcellularLocation>
        <location evidence="9">Cell membrane</location>
        <topology evidence="9">Single-pass membrane protein</topology>
    </subcellularLocation>
    <subcellularLocation>
        <location evidence="1">Membrane</location>
    </subcellularLocation>
</comment>
<dbReference type="Pfam" id="PF00584">
    <property type="entry name" value="SecE"/>
    <property type="match status" value="1"/>
</dbReference>
<evidence type="ECO:0000256" key="9">
    <source>
        <dbReference type="HAMAP-Rule" id="MF_00422"/>
    </source>
</evidence>
<dbReference type="GO" id="GO:0005886">
    <property type="term" value="C:plasma membrane"/>
    <property type="evidence" value="ECO:0007669"/>
    <property type="project" value="UniProtKB-SubCell"/>
</dbReference>
<keyword evidence="5 9" id="KW-0653">Protein transport</keyword>
<dbReference type="PANTHER" id="PTHR33910">
    <property type="entry name" value="PROTEIN TRANSLOCASE SUBUNIT SECE"/>
    <property type="match status" value="1"/>
</dbReference>
<gene>
    <name evidence="9" type="primary">secE</name>
    <name evidence="10" type="ORF">SAMN05216382_2019</name>
</gene>
<keyword evidence="11" id="KW-1185">Reference proteome</keyword>
<proteinExistence type="inferred from homology"/>
<dbReference type="Gene3D" id="1.20.5.1030">
    <property type="entry name" value="Preprotein translocase secy subunit"/>
    <property type="match status" value="1"/>
</dbReference>
<evidence type="ECO:0000256" key="4">
    <source>
        <dbReference type="ARBA" id="ARBA00022692"/>
    </source>
</evidence>
<dbReference type="GO" id="GO:0006605">
    <property type="term" value="P:protein targeting"/>
    <property type="evidence" value="ECO:0007669"/>
    <property type="project" value="UniProtKB-UniRule"/>
</dbReference>
<dbReference type="InterPro" id="IPR005807">
    <property type="entry name" value="SecE_bac"/>
</dbReference>
<organism evidence="10 11">
    <name type="scientific">Sphingomonas palmae</name>
    <dbReference type="NCBI Taxonomy" id="1855283"/>
    <lineage>
        <taxon>Bacteria</taxon>
        <taxon>Pseudomonadati</taxon>
        <taxon>Pseudomonadota</taxon>
        <taxon>Alphaproteobacteria</taxon>
        <taxon>Sphingomonadales</taxon>
        <taxon>Sphingomonadaceae</taxon>
        <taxon>Sphingomonas</taxon>
    </lineage>
</organism>
<dbReference type="GO" id="GO:0043952">
    <property type="term" value="P:protein transport by the Sec complex"/>
    <property type="evidence" value="ECO:0007669"/>
    <property type="project" value="UniProtKB-UniRule"/>
</dbReference>
<keyword evidence="8 9" id="KW-0472">Membrane</keyword>
<keyword evidence="7 9" id="KW-0811">Translocation</keyword>
<dbReference type="GO" id="GO:0065002">
    <property type="term" value="P:intracellular protein transmembrane transport"/>
    <property type="evidence" value="ECO:0007669"/>
    <property type="project" value="UniProtKB-UniRule"/>
</dbReference>